<dbReference type="GO" id="GO:0004115">
    <property type="term" value="F:3',5'-cyclic-AMP phosphodiesterase activity"/>
    <property type="evidence" value="ECO:0007669"/>
    <property type="project" value="InterPro"/>
</dbReference>
<dbReference type="SUPFAM" id="SSF56281">
    <property type="entry name" value="Metallo-hydrolase/oxidoreductase"/>
    <property type="match status" value="1"/>
</dbReference>
<name>A0A953JE45_9BACT</name>
<dbReference type="InterPro" id="IPR036866">
    <property type="entry name" value="RibonucZ/Hydroxyglut_hydro"/>
</dbReference>
<dbReference type="GO" id="GO:1902660">
    <property type="term" value="P:negative regulation of glucose mediated signaling pathway"/>
    <property type="evidence" value="ECO:0007669"/>
    <property type="project" value="TreeGrafter"/>
</dbReference>
<dbReference type="PANTHER" id="PTHR28283:SF1">
    <property type="entry name" value="3',5'-CYCLIC-NUCLEOTIDE PHOSPHODIESTERASE 1"/>
    <property type="match status" value="1"/>
</dbReference>
<dbReference type="Pfam" id="PF12706">
    <property type="entry name" value="Lactamase_B_2"/>
    <property type="match status" value="1"/>
</dbReference>
<dbReference type="SMART" id="SM00849">
    <property type="entry name" value="Lactamase_B"/>
    <property type="match status" value="1"/>
</dbReference>
<dbReference type="InterPro" id="IPR001279">
    <property type="entry name" value="Metallo-B-lactamas"/>
</dbReference>
<evidence type="ECO:0000313" key="2">
    <source>
        <dbReference type="EMBL" id="MBZ0156880.1"/>
    </source>
</evidence>
<organism evidence="2 3">
    <name type="scientific">Candidatus Nitrobium versatile</name>
    <dbReference type="NCBI Taxonomy" id="2884831"/>
    <lineage>
        <taxon>Bacteria</taxon>
        <taxon>Pseudomonadati</taxon>
        <taxon>Nitrospirota</taxon>
        <taxon>Nitrospiria</taxon>
        <taxon>Nitrospirales</taxon>
        <taxon>Nitrospiraceae</taxon>
        <taxon>Candidatus Nitrobium</taxon>
    </lineage>
</organism>
<dbReference type="InterPro" id="IPR000396">
    <property type="entry name" value="Pdiesterase2"/>
</dbReference>
<dbReference type="GO" id="GO:0047555">
    <property type="term" value="F:3',5'-cyclic-GMP phosphodiesterase activity"/>
    <property type="evidence" value="ECO:0007669"/>
    <property type="project" value="TreeGrafter"/>
</dbReference>
<dbReference type="GO" id="GO:0006198">
    <property type="term" value="P:cAMP catabolic process"/>
    <property type="evidence" value="ECO:0007669"/>
    <property type="project" value="InterPro"/>
</dbReference>
<comment type="caution">
    <text evidence="2">The sequence shown here is derived from an EMBL/GenBank/DDBJ whole genome shotgun (WGS) entry which is preliminary data.</text>
</comment>
<dbReference type="AlphaFoldDB" id="A0A953JE45"/>
<reference evidence="2" key="2">
    <citation type="submission" date="2021-08" db="EMBL/GenBank/DDBJ databases">
        <authorList>
            <person name="Dalcin Martins P."/>
        </authorList>
    </citation>
    <scope>NUCLEOTIDE SEQUENCE</scope>
    <source>
        <strain evidence="2">MAG_39</strain>
    </source>
</reference>
<dbReference type="EMBL" id="JAIOIV010000095">
    <property type="protein sequence ID" value="MBZ0156880.1"/>
    <property type="molecule type" value="Genomic_DNA"/>
</dbReference>
<dbReference type="Gene3D" id="3.60.15.10">
    <property type="entry name" value="Ribonuclease Z/Hydroxyacylglutathione hydrolase-like"/>
    <property type="match status" value="1"/>
</dbReference>
<evidence type="ECO:0000313" key="3">
    <source>
        <dbReference type="Proteomes" id="UP000705867"/>
    </source>
</evidence>
<gene>
    <name evidence="2" type="ORF">K8I29_11820</name>
</gene>
<reference evidence="2" key="1">
    <citation type="journal article" date="2021" name="bioRxiv">
        <title>Unraveling nitrogen, sulfur and carbon metabolic pathways and microbial community transcriptional responses to substrate deprivation and toxicity stresses in a bioreactor mimicking anoxic brackish coastal sediment conditions.</title>
        <authorList>
            <person name="Martins P.D."/>
            <person name="Echeveste M.J."/>
            <person name="Arshad A."/>
            <person name="Kurth J."/>
            <person name="Ouboter H."/>
            <person name="Jetten M.S.M."/>
            <person name="Welte C.U."/>
        </authorList>
    </citation>
    <scope>NUCLEOTIDE SEQUENCE</scope>
    <source>
        <strain evidence="2">MAG_39</strain>
    </source>
</reference>
<dbReference type="PRINTS" id="PR00388">
    <property type="entry name" value="PDIESTERASE2"/>
</dbReference>
<feature type="domain" description="Metallo-beta-lactamase" evidence="1">
    <location>
        <begin position="17"/>
        <end position="199"/>
    </location>
</feature>
<dbReference type="Proteomes" id="UP000705867">
    <property type="component" value="Unassembled WGS sequence"/>
</dbReference>
<sequence length="255" mass="28901">MKIKVLGCAGAEFPGHNPPGFLLDDTILFDAGSLTNVLDRKAQAKITDIFITHAHLDHVRGISFLADNIIVEKRKQRVNIISIPSVLRTIKRNLLNDSLWPDFTMIPDYENAVLKYIPVKPFTPLEVNGYRIVLYTVNHSVPAVGYLVEDSRGRRFFYTGDTGPTSTTWKRIGDMTIHCLVIEASFPSRMKDLAVLTGHLTPRLLKEELLKMKHLPERIYVTHPKPQHLKTIREELGRLGIGNIRMLEDGETIEV</sequence>
<proteinExistence type="predicted"/>
<evidence type="ECO:0000259" key="1">
    <source>
        <dbReference type="SMART" id="SM00849"/>
    </source>
</evidence>
<dbReference type="PANTHER" id="PTHR28283">
    <property type="entry name" value="3',5'-CYCLIC-NUCLEOTIDE PHOSPHODIESTERASE 1"/>
    <property type="match status" value="1"/>
</dbReference>
<protein>
    <submittedName>
        <fullName evidence="2">3',5'-cyclic-nucleotide phosphodiesterase</fullName>
    </submittedName>
</protein>
<accession>A0A953JE45</accession>
<dbReference type="CDD" id="cd07735">
    <property type="entry name" value="class_II_PDE_MBL-fold"/>
    <property type="match status" value="1"/>
</dbReference>